<feature type="transmembrane region" description="Helical" evidence="8">
    <location>
        <begin position="283"/>
        <end position="302"/>
    </location>
</feature>
<protein>
    <submittedName>
        <fullName evidence="11">ATP-binding cassette domain-containing protein</fullName>
    </submittedName>
</protein>
<evidence type="ECO:0000256" key="1">
    <source>
        <dbReference type="ARBA" id="ARBA00004651"/>
    </source>
</evidence>
<keyword evidence="2 8" id="KW-0812">Transmembrane</keyword>
<dbReference type="SUPFAM" id="SSF90123">
    <property type="entry name" value="ABC transporter transmembrane region"/>
    <property type="match status" value="1"/>
</dbReference>
<gene>
    <name evidence="11" type="ORF">E2C06_00300</name>
</gene>
<dbReference type="RefSeq" id="WP_133286578.1">
    <property type="nucleotide sequence ID" value="NZ_SMSJ01000001.1"/>
</dbReference>
<dbReference type="InterPro" id="IPR003593">
    <property type="entry name" value="AAA+_ATPase"/>
</dbReference>
<keyword evidence="12" id="KW-1185">Reference proteome</keyword>
<dbReference type="InterPro" id="IPR039421">
    <property type="entry name" value="Type_1_exporter"/>
</dbReference>
<evidence type="ECO:0000256" key="8">
    <source>
        <dbReference type="SAM" id="Phobius"/>
    </source>
</evidence>
<keyword evidence="6 8" id="KW-0472">Membrane</keyword>
<dbReference type="EMBL" id="SMSJ01000001">
    <property type="protein sequence ID" value="TDH64422.1"/>
    <property type="molecule type" value="Genomic_DNA"/>
</dbReference>
<dbReference type="OrthoDB" id="5288404at2"/>
<accession>A0A4R5QLM8</accession>
<feature type="transmembrane region" description="Helical" evidence="8">
    <location>
        <begin position="30"/>
        <end position="52"/>
    </location>
</feature>
<feature type="transmembrane region" description="Helical" evidence="8">
    <location>
        <begin position="144"/>
        <end position="164"/>
    </location>
</feature>
<evidence type="ECO:0000256" key="3">
    <source>
        <dbReference type="ARBA" id="ARBA00022741"/>
    </source>
</evidence>
<feature type="transmembrane region" description="Helical" evidence="8">
    <location>
        <begin position="170"/>
        <end position="187"/>
    </location>
</feature>
<evidence type="ECO:0000256" key="6">
    <source>
        <dbReference type="ARBA" id="ARBA00023136"/>
    </source>
</evidence>
<dbReference type="Pfam" id="PF00005">
    <property type="entry name" value="ABC_tran"/>
    <property type="match status" value="1"/>
</dbReference>
<dbReference type="InterPro" id="IPR027417">
    <property type="entry name" value="P-loop_NTPase"/>
</dbReference>
<dbReference type="GO" id="GO:0005886">
    <property type="term" value="C:plasma membrane"/>
    <property type="evidence" value="ECO:0007669"/>
    <property type="project" value="UniProtKB-SubCell"/>
</dbReference>
<evidence type="ECO:0000256" key="4">
    <source>
        <dbReference type="ARBA" id="ARBA00022840"/>
    </source>
</evidence>
<feature type="domain" description="ABC transporter" evidence="9">
    <location>
        <begin position="342"/>
        <end position="576"/>
    </location>
</feature>
<keyword evidence="4 11" id="KW-0067">ATP-binding</keyword>
<dbReference type="GO" id="GO:0016887">
    <property type="term" value="F:ATP hydrolysis activity"/>
    <property type="evidence" value="ECO:0007669"/>
    <property type="project" value="InterPro"/>
</dbReference>
<feature type="transmembrane region" description="Helical" evidence="8">
    <location>
        <begin position="72"/>
        <end position="91"/>
    </location>
</feature>
<name>A0A4R5QLM8_9PROT</name>
<dbReference type="PANTHER" id="PTHR24221:SF248">
    <property type="entry name" value="ABC TRANSPORTER TRANSMEMBRANE REGION"/>
    <property type="match status" value="1"/>
</dbReference>
<feature type="domain" description="ABC transmembrane type-1" evidence="10">
    <location>
        <begin position="133"/>
        <end position="311"/>
    </location>
</feature>
<dbReference type="Proteomes" id="UP000295096">
    <property type="component" value="Unassembled WGS sequence"/>
</dbReference>
<dbReference type="SUPFAM" id="SSF52540">
    <property type="entry name" value="P-loop containing nucleoside triphosphate hydrolases"/>
    <property type="match status" value="1"/>
</dbReference>
<dbReference type="AlphaFoldDB" id="A0A4R5QLM8"/>
<evidence type="ECO:0000256" key="5">
    <source>
        <dbReference type="ARBA" id="ARBA00022989"/>
    </source>
</evidence>
<dbReference type="PANTHER" id="PTHR24221">
    <property type="entry name" value="ATP-BINDING CASSETTE SUB-FAMILY B"/>
    <property type="match status" value="1"/>
</dbReference>
<evidence type="ECO:0000256" key="2">
    <source>
        <dbReference type="ARBA" id="ARBA00022692"/>
    </source>
</evidence>
<evidence type="ECO:0000313" key="12">
    <source>
        <dbReference type="Proteomes" id="UP000295096"/>
    </source>
</evidence>
<reference evidence="11 12" key="1">
    <citation type="journal article" date="2016" name="J. Microbiol.">
        <title>Dankookia rubra gen. nov., sp. nov., an alphaproteobacterium isolated from sediment of a shallow stream.</title>
        <authorList>
            <person name="Kim W.H."/>
            <person name="Kim D.H."/>
            <person name="Kang K."/>
            <person name="Ahn T.Y."/>
        </authorList>
    </citation>
    <scope>NUCLEOTIDE SEQUENCE [LARGE SCALE GENOMIC DNA]</scope>
    <source>
        <strain evidence="11 12">JCM30602</strain>
    </source>
</reference>
<sequence>MAATSNPGSGSGASADALLRSAIEDTVRIVAAWFALMLGLGLVGVLLGFALILNKTSLFTLLPSTQSADTLFSASIFWVMALVAAAVVRIVQHRAVAAVSRYIAERLAVPTVLCTAQRAGRPEVLSSAALGAIETLRGALSGQLPHIAIALLTAPLLLALIFAMHWVAGVMSLIFCLAGSVVSLLMTRAAHRSARVAGESRGRAFGMAADAMRSGEAVLAMGMLPRLVRQWVAVAAEGSAEAWDCERRAERLKTLLELLAGALRGSVIFLMAGLTLSGQTINAAFGASVLVIGMVVGPFLGFGAHLRSLTEAIAAWQRLRAMMRATAAIPEGIAFPPPALRLTAEHLSFGFRGPQPALFRNLQLEVGAGEIVAIVGPSGSGKSTLLRLLVGILRPNGGGVYLDGHATSQWDRRELARHLGYLPQDALLSRATAAEVIARLETPDMPKVLDAAQRAGAHATIIGLPCGYATPLTGSWQLSMGQRHRIALARALYGQPRLLVLDELAAALDQQGEAEIVQLLRRLKADGTAVVFTTHRPSLLASADRVLAIRQGQLVPAGEERPRLPGRTAKLPRPHRPAMVTS</sequence>
<evidence type="ECO:0000259" key="9">
    <source>
        <dbReference type="PROSITE" id="PS50893"/>
    </source>
</evidence>
<dbReference type="InterPro" id="IPR003439">
    <property type="entry name" value="ABC_transporter-like_ATP-bd"/>
</dbReference>
<comment type="subcellular location">
    <subcellularLocation>
        <location evidence="1">Cell membrane</location>
        <topology evidence="1">Multi-pass membrane protein</topology>
    </subcellularLocation>
</comment>
<dbReference type="GO" id="GO:0005524">
    <property type="term" value="F:ATP binding"/>
    <property type="evidence" value="ECO:0007669"/>
    <property type="project" value="UniProtKB-KW"/>
</dbReference>
<dbReference type="PROSITE" id="PS50893">
    <property type="entry name" value="ABC_TRANSPORTER_2"/>
    <property type="match status" value="1"/>
</dbReference>
<proteinExistence type="predicted"/>
<dbReference type="PROSITE" id="PS50929">
    <property type="entry name" value="ABC_TM1F"/>
    <property type="match status" value="1"/>
</dbReference>
<feature type="transmembrane region" description="Helical" evidence="8">
    <location>
        <begin position="255"/>
        <end position="277"/>
    </location>
</feature>
<evidence type="ECO:0000259" key="10">
    <source>
        <dbReference type="PROSITE" id="PS50929"/>
    </source>
</evidence>
<keyword evidence="3" id="KW-0547">Nucleotide-binding</keyword>
<dbReference type="Gene3D" id="3.40.50.300">
    <property type="entry name" value="P-loop containing nucleotide triphosphate hydrolases"/>
    <property type="match status" value="1"/>
</dbReference>
<evidence type="ECO:0000256" key="7">
    <source>
        <dbReference type="SAM" id="MobiDB-lite"/>
    </source>
</evidence>
<dbReference type="InterPro" id="IPR011527">
    <property type="entry name" value="ABC1_TM_dom"/>
</dbReference>
<dbReference type="Gene3D" id="1.20.1560.10">
    <property type="entry name" value="ABC transporter type 1, transmembrane domain"/>
    <property type="match status" value="1"/>
</dbReference>
<dbReference type="GO" id="GO:0034040">
    <property type="term" value="F:ATPase-coupled lipid transmembrane transporter activity"/>
    <property type="evidence" value="ECO:0007669"/>
    <property type="project" value="TreeGrafter"/>
</dbReference>
<dbReference type="InterPro" id="IPR036640">
    <property type="entry name" value="ABC1_TM_sf"/>
</dbReference>
<feature type="region of interest" description="Disordered" evidence="7">
    <location>
        <begin position="557"/>
        <end position="582"/>
    </location>
</feature>
<comment type="caution">
    <text evidence="11">The sequence shown here is derived from an EMBL/GenBank/DDBJ whole genome shotgun (WGS) entry which is preliminary data.</text>
</comment>
<organism evidence="11 12">
    <name type="scientific">Dankookia rubra</name>
    <dbReference type="NCBI Taxonomy" id="1442381"/>
    <lineage>
        <taxon>Bacteria</taxon>
        <taxon>Pseudomonadati</taxon>
        <taxon>Pseudomonadota</taxon>
        <taxon>Alphaproteobacteria</taxon>
        <taxon>Acetobacterales</taxon>
        <taxon>Roseomonadaceae</taxon>
        <taxon>Dankookia</taxon>
    </lineage>
</organism>
<dbReference type="GO" id="GO:0140359">
    <property type="term" value="F:ABC-type transporter activity"/>
    <property type="evidence" value="ECO:0007669"/>
    <property type="project" value="InterPro"/>
</dbReference>
<dbReference type="SMART" id="SM00382">
    <property type="entry name" value="AAA"/>
    <property type="match status" value="1"/>
</dbReference>
<keyword evidence="5 8" id="KW-1133">Transmembrane helix</keyword>
<evidence type="ECO:0000313" key="11">
    <source>
        <dbReference type="EMBL" id="TDH64422.1"/>
    </source>
</evidence>